<feature type="region of interest" description="Disordered" evidence="1">
    <location>
        <begin position="1"/>
        <end position="78"/>
    </location>
</feature>
<name>A0A1D2AA16_AUXPR</name>
<feature type="compositionally biased region" description="Polar residues" evidence="1">
    <location>
        <begin position="56"/>
        <end position="72"/>
    </location>
</feature>
<dbReference type="AlphaFoldDB" id="A0A1D2AA16"/>
<proteinExistence type="predicted"/>
<reference evidence="2" key="1">
    <citation type="submission" date="2015-08" db="EMBL/GenBank/DDBJ databases">
        <authorList>
            <person name="Babu N.S."/>
            <person name="Beckwith C.J."/>
            <person name="Beseler K.G."/>
            <person name="Brison A."/>
            <person name="Carone J.V."/>
            <person name="Caskin T.P."/>
            <person name="Diamond M."/>
            <person name="Durham M.E."/>
            <person name="Foxe J.M."/>
            <person name="Go M."/>
            <person name="Henderson B.A."/>
            <person name="Jones I.B."/>
            <person name="McGettigan J.A."/>
            <person name="Micheletti S.J."/>
            <person name="Nasrallah M.E."/>
            <person name="Ortiz D."/>
            <person name="Piller C.R."/>
            <person name="Privatt S.R."/>
            <person name="Schneider S.L."/>
            <person name="Sharp S."/>
            <person name="Smith T.C."/>
            <person name="Stanton J.D."/>
            <person name="Ullery H.E."/>
            <person name="Wilson R.J."/>
            <person name="Serrano M.G."/>
            <person name="Buck G."/>
            <person name="Lee V."/>
            <person name="Wang Y."/>
            <person name="Carvalho R."/>
            <person name="Voegtly L."/>
            <person name="Shi R."/>
            <person name="Duckworth R."/>
            <person name="Johnson A."/>
            <person name="Loviza R."/>
            <person name="Walstead R."/>
            <person name="Shah Z."/>
            <person name="Kiflezghi M."/>
            <person name="Wade K."/>
            <person name="Ball S.L."/>
            <person name="Bradley K.W."/>
            <person name="Asai D.J."/>
            <person name="Bowman C.A."/>
            <person name="Russell D.A."/>
            <person name="Pope W.H."/>
            <person name="Jacobs-Sera D."/>
            <person name="Hendrix R.W."/>
            <person name="Hatfull G.F."/>
        </authorList>
    </citation>
    <scope>NUCLEOTIDE SEQUENCE</scope>
</reference>
<feature type="non-terminal residue" evidence="2">
    <location>
        <position position="174"/>
    </location>
</feature>
<protein>
    <submittedName>
        <fullName evidence="2">Uncharacterized protein</fullName>
    </submittedName>
</protein>
<feature type="compositionally biased region" description="Low complexity" evidence="1">
    <location>
        <begin position="7"/>
        <end position="27"/>
    </location>
</feature>
<dbReference type="EMBL" id="GDKF01002608">
    <property type="protein sequence ID" value="JAT76014.1"/>
    <property type="molecule type" value="Transcribed_RNA"/>
</dbReference>
<evidence type="ECO:0000256" key="1">
    <source>
        <dbReference type="SAM" id="MobiDB-lite"/>
    </source>
</evidence>
<organism evidence="2">
    <name type="scientific">Auxenochlorella protothecoides</name>
    <name type="common">Green microalga</name>
    <name type="synonym">Chlorella protothecoides</name>
    <dbReference type="NCBI Taxonomy" id="3075"/>
    <lineage>
        <taxon>Eukaryota</taxon>
        <taxon>Viridiplantae</taxon>
        <taxon>Chlorophyta</taxon>
        <taxon>core chlorophytes</taxon>
        <taxon>Trebouxiophyceae</taxon>
        <taxon>Chlorellales</taxon>
        <taxon>Chlorellaceae</taxon>
        <taxon>Auxenochlorella</taxon>
    </lineage>
</organism>
<gene>
    <name evidence="2" type="ORF">g.60559</name>
</gene>
<evidence type="ECO:0000313" key="2">
    <source>
        <dbReference type="EMBL" id="JAT76014.1"/>
    </source>
</evidence>
<sequence length="174" mass="16708">MTEQGESGPPSTTVSSTTPALATSTASQPVVVPSPAQNFPLAASPFQIRGGPEAATSGTASPAGQHQPRSGQGSAGMLIAPYPGLMLAGSLGNNFPGGASPTGSTPTSLPPHPLFFHPASRLAAAAAAGGAGSAALQQHAALLASLPMPSSSAPGPGGGGGGGMTHVEYLSLYT</sequence>
<accession>A0A1D2AA16</accession>